<comment type="subunit">
    <text evidence="2 9">Binds the proteasome.</text>
</comment>
<comment type="caution">
    <text evidence="11">The sequence shown here is derived from an EMBL/GenBank/DDBJ whole genome shotgun (WGS) entry which is preliminary data.</text>
</comment>
<dbReference type="GO" id="GO:0070628">
    <property type="term" value="F:proteasome binding"/>
    <property type="evidence" value="ECO:0007669"/>
    <property type="project" value="TreeGrafter"/>
</dbReference>
<evidence type="ECO:0000256" key="9">
    <source>
        <dbReference type="RuleBase" id="RU368013"/>
    </source>
</evidence>
<evidence type="ECO:0000256" key="4">
    <source>
        <dbReference type="ARBA" id="ARBA00022448"/>
    </source>
</evidence>
<feature type="compositionally biased region" description="Low complexity" evidence="10">
    <location>
        <begin position="478"/>
        <end position="490"/>
    </location>
</feature>
<evidence type="ECO:0000256" key="3">
    <source>
        <dbReference type="ARBA" id="ARBA00016204"/>
    </source>
</evidence>
<keyword evidence="12" id="KW-1185">Reference proteome</keyword>
<evidence type="ECO:0000256" key="5">
    <source>
        <dbReference type="ARBA" id="ARBA00022490"/>
    </source>
</evidence>
<dbReference type="Proteomes" id="UP000319160">
    <property type="component" value="Unassembled WGS sequence"/>
</dbReference>
<dbReference type="EMBL" id="VFLP01000029">
    <property type="protein sequence ID" value="TRX93357.1"/>
    <property type="molecule type" value="Genomic_DNA"/>
</dbReference>
<proteinExistence type="inferred from homology"/>
<dbReference type="FunFam" id="1.20.58.1590:FF:000001">
    <property type="entry name" value="Tethering factor for nuclear proteasome STS1"/>
    <property type="match status" value="1"/>
</dbReference>
<feature type="region of interest" description="Disordered" evidence="10">
    <location>
        <begin position="36"/>
        <end position="173"/>
    </location>
</feature>
<feature type="compositionally biased region" description="Polar residues" evidence="10">
    <location>
        <begin position="300"/>
        <end position="315"/>
    </location>
</feature>
<keyword evidence="7 9" id="KW-0539">Nucleus</keyword>
<feature type="region of interest" description="Disordered" evidence="10">
    <location>
        <begin position="954"/>
        <end position="999"/>
    </location>
</feature>
<feature type="compositionally biased region" description="Low complexity" evidence="10">
    <location>
        <begin position="972"/>
        <end position="983"/>
    </location>
</feature>
<dbReference type="Pfam" id="PF08559">
    <property type="entry name" value="Cut8"/>
    <property type="match status" value="1"/>
</dbReference>
<feature type="compositionally biased region" description="Basic and acidic residues" evidence="10">
    <location>
        <begin position="674"/>
        <end position="684"/>
    </location>
</feature>
<evidence type="ECO:0000256" key="8">
    <source>
        <dbReference type="ARBA" id="ARBA00025651"/>
    </source>
</evidence>
<keyword evidence="5 9" id="KW-0963">Cytoplasm</keyword>
<dbReference type="GO" id="GO:0031965">
    <property type="term" value="C:nuclear membrane"/>
    <property type="evidence" value="ECO:0007669"/>
    <property type="project" value="TreeGrafter"/>
</dbReference>
<feature type="compositionally biased region" description="Polar residues" evidence="10">
    <location>
        <begin position="491"/>
        <end position="516"/>
    </location>
</feature>
<feature type="compositionally biased region" description="Basic and acidic residues" evidence="10">
    <location>
        <begin position="103"/>
        <end position="121"/>
    </location>
</feature>
<dbReference type="GO" id="GO:0015031">
    <property type="term" value="P:protein transport"/>
    <property type="evidence" value="ECO:0007669"/>
    <property type="project" value="UniProtKB-UniRule"/>
</dbReference>
<evidence type="ECO:0000313" key="12">
    <source>
        <dbReference type="Proteomes" id="UP000319160"/>
    </source>
</evidence>
<dbReference type="GO" id="GO:0031144">
    <property type="term" value="P:proteasome localization"/>
    <property type="evidence" value="ECO:0007669"/>
    <property type="project" value="UniProtKB-UniRule"/>
</dbReference>
<evidence type="ECO:0000256" key="7">
    <source>
        <dbReference type="ARBA" id="ARBA00023242"/>
    </source>
</evidence>
<evidence type="ECO:0000256" key="2">
    <source>
        <dbReference type="ARBA" id="ARBA00011464"/>
    </source>
</evidence>
<evidence type="ECO:0000256" key="6">
    <source>
        <dbReference type="ARBA" id="ARBA00022927"/>
    </source>
</evidence>
<keyword evidence="6 9" id="KW-0653">Protein transport</keyword>
<comment type="subcellular location">
    <subcellularLocation>
        <location evidence="9">Cytoplasm</location>
    </subcellularLocation>
    <subcellularLocation>
        <location evidence="9">Nucleus</location>
    </subcellularLocation>
</comment>
<feature type="region of interest" description="Disordered" evidence="10">
    <location>
        <begin position="657"/>
        <end position="723"/>
    </location>
</feature>
<dbReference type="Gene3D" id="1.20.58.1590">
    <property type="entry name" value="Tethering factor for nuclear proteasome Cut8/Sts1"/>
    <property type="match status" value="1"/>
</dbReference>
<comment type="function">
    <text evidence="8 9">Involved in ubiquitin-mediated protein degradation. Regulatory factor in the ubiquitin/proteasome pathway that controls the turnover of proteasome substrates. Targets proteasomes to the nucleus and facilitates the degradation of nuclear proteins.</text>
</comment>
<accession>A0A553HZI0</accession>
<comment type="similarity">
    <text evidence="1 9">Belongs to the cut8/STS1 family.</text>
</comment>
<reference evidence="12" key="1">
    <citation type="submission" date="2019-06" db="EMBL/GenBank/DDBJ databases">
        <title>Draft genome sequence of the griseofulvin-producing fungus Xylaria cubensis strain G536.</title>
        <authorList>
            <person name="Mead M.E."/>
            <person name="Raja H.A."/>
            <person name="Steenwyk J.L."/>
            <person name="Knowles S.L."/>
            <person name="Oberlies N.H."/>
            <person name="Rokas A."/>
        </authorList>
    </citation>
    <scope>NUCLEOTIDE SEQUENCE [LARGE SCALE GENOMIC DNA]</scope>
    <source>
        <strain evidence="12">G536</strain>
    </source>
</reference>
<keyword evidence="4 9" id="KW-0813">Transport</keyword>
<dbReference type="GO" id="GO:0071630">
    <property type="term" value="P:nuclear protein quality control by the ubiquitin-proteasome system"/>
    <property type="evidence" value="ECO:0007669"/>
    <property type="project" value="UniProtKB-UniRule"/>
</dbReference>
<evidence type="ECO:0000313" key="11">
    <source>
        <dbReference type="EMBL" id="TRX93357.1"/>
    </source>
</evidence>
<dbReference type="OrthoDB" id="5231042at2759"/>
<feature type="compositionally biased region" description="Polar residues" evidence="10">
    <location>
        <begin position="238"/>
        <end position="279"/>
    </location>
</feature>
<dbReference type="PANTHER" id="PTHR28032">
    <property type="entry name" value="FI02826P"/>
    <property type="match status" value="1"/>
</dbReference>
<dbReference type="InterPro" id="IPR013868">
    <property type="entry name" value="Cut8/Sts1_fam"/>
</dbReference>
<gene>
    <name evidence="11" type="ORF">FHL15_005632</name>
</gene>
<dbReference type="PANTHER" id="PTHR28032:SF1">
    <property type="entry name" value="FI02826P"/>
    <property type="match status" value="1"/>
</dbReference>
<evidence type="ECO:0000256" key="10">
    <source>
        <dbReference type="SAM" id="MobiDB-lite"/>
    </source>
</evidence>
<dbReference type="STRING" id="2512241.A0A553HZI0"/>
<name>A0A553HZI0_9PEZI</name>
<protein>
    <recommendedName>
        <fullName evidence="3 9">Tethering factor for nuclear proteasome STS1</fullName>
    </recommendedName>
</protein>
<dbReference type="GO" id="GO:0005737">
    <property type="term" value="C:cytoplasm"/>
    <property type="evidence" value="ECO:0007669"/>
    <property type="project" value="UniProtKB-SubCell"/>
</dbReference>
<sequence>MSESRLTAPTKASVMEAMMNDLGNHRIEELVHDGHEQPAPFLNTSSLPKPTQLRNGRASHNSPAQNWNAAVEDGFNDDDAAGVSGLDPLDNGNAHRLSSGQFRSDKNRTFDMTRVSEKPKYDPSQPTYRRGTPKGYPNTDRSPNGMRRHSNTTNGNPHVSSLGGIVPDGGEVRRWDSGRSLNVANQIQNPIRNLPAGRGRSVPGQTSSPLIHPAQTANSGRGRGGGLPNPLNMNGNSRDTPTQQPQNIISRDRGTLTQPQRLQLAETSHAASRSPTTGLRPSEALWVPPHLRVASEDRSTASQSPISRQTSPRINNKIPTLDAREIFLQEDVLVLPQCGTKKPARGRIVVYELFDTPVGIWELIIEEEQKVTRGDVRELLEMLSDGSKAFLRRDRGGRVVSDPLRFSTVNGARAFMNEVNLRRNQYSISSEVTYSESTMEWPVQDKVACSTTGEPTENVTHETAVESAQTSQRRDNGLSLESLESTEMELNTPSSGTDAHTPSVSLPTAEVNTTPTRAAANGHARVESNESVGNLISFSPDRDDQPSRSDKLLQRIPINYPGLKRMYSLLGYTFESPHPLHSDPAYMASFLHLLERDEFMAKSPDDRKRCIEALYNNIGGKNARIILSPEVLHALRSDKEACPEAINELNTIIRGGDSEISRESRAPQLSNHTSRTDGPNERDSSIQQPPRDVTTVVSQSALEDLAPSEPSSQMSDRPSRGLMGSRWARDELDYTEQQSTIRGENIPTYNPLAFSSLDNAENEPERIVDREASGHRRSSSNDTMTDLADQMGLLRISCLGWSTLRNVGAGYLADRTPLGIEPGSAIVPGPTHIVHFLSLDKSSRSSLPPNRLPPPPPIPADRQAIHPTPVPHNSAAFSITPIHFCPPFYLAPPPIFWLRYANDRPTARLPDRSITFLHIPSGIYSSIIQRHHAERSVVAEAILLSFASRAQPTISHPLHNRKRKADDEDEMSVSPSSSPAVQSRQLVRPSKRPRASEPIGRPLTLPRLLETLDITQLRTVLQTICERQPEIGEEVVKGAPRPSVECVLQVLADYQNRLQAAFPYGGSASDYTYFRVKQPLVALLDAITDFMPQYLPPNEPQAAVSLNFLDGATKLVHHLPDWESQGYRYHKENAYDEISKAWALVITEASKKGAGFVLHSDGWDRTLAKHDQQSGGRLQMAMSAMASNVGWVGGGPNGGAPGASSSSSASILDQLMAGNYNSSVPVGSW</sequence>
<evidence type="ECO:0000256" key="1">
    <source>
        <dbReference type="ARBA" id="ARBA00006199"/>
    </source>
</evidence>
<organism evidence="11 12">
    <name type="scientific">Xylaria flabelliformis</name>
    <dbReference type="NCBI Taxonomy" id="2512241"/>
    <lineage>
        <taxon>Eukaryota</taxon>
        <taxon>Fungi</taxon>
        <taxon>Dikarya</taxon>
        <taxon>Ascomycota</taxon>
        <taxon>Pezizomycotina</taxon>
        <taxon>Sordariomycetes</taxon>
        <taxon>Xylariomycetidae</taxon>
        <taxon>Xylariales</taxon>
        <taxon>Xylariaceae</taxon>
        <taxon>Xylaria</taxon>
    </lineage>
</organism>
<feature type="compositionally biased region" description="Low complexity" evidence="10">
    <location>
        <begin position="228"/>
        <end position="237"/>
    </location>
</feature>
<feature type="region of interest" description="Disordered" evidence="10">
    <location>
        <begin position="451"/>
        <end position="549"/>
    </location>
</feature>
<feature type="compositionally biased region" description="Polar residues" evidence="10">
    <location>
        <begin position="42"/>
        <end position="68"/>
    </location>
</feature>
<dbReference type="InterPro" id="IPR038422">
    <property type="entry name" value="Cut8/Sts1_sf"/>
</dbReference>
<dbReference type="AlphaFoldDB" id="A0A553HZI0"/>
<feature type="region of interest" description="Disordered" evidence="10">
    <location>
        <begin position="187"/>
        <end position="315"/>
    </location>
</feature>
<feature type="compositionally biased region" description="Basic and acidic residues" evidence="10">
    <location>
        <begin position="540"/>
        <end position="549"/>
    </location>
</feature>